<dbReference type="InterPro" id="IPR042070">
    <property type="entry name" value="PucR_C-HTH_sf"/>
</dbReference>
<sequence>MKELAGKLTALDPEASAALTVITYFDTLLDGRVSVETLLRGAATLSGVAAGYRRDARWLRVLADGQRGAAVESASYPVYPAGTDAVVWIERDGPAHANDPMIGERLALAVALTTTGHADDSPLRRSVEVLLSGATDDRQRLEAAGRLRLDPAAAVRAVALTADAVVRPGLPTALLTTPWGIVRGAIVPADAADVAEVEADTVGSGAGAGAKATSAAARAGVGVGVGVKATSAAGAGPDAIVLAGGRSGAPVTRTALGLSGPVAALPDSWRSAVITLVLADGTHPLGTHPLGAHPLGAHPLGAHPLSAHPLSRADDLGPLLHLAELVDGRSEVPHDVVTLDQLVAGSWSIEALQALADGASIRAVASAAGLHHSSVHARMPELASQLGYDPLSPLGRTRLYVGLLLRRLVHGRIGA</sequence>
<dbReference type="AlphaFoldDB" id="A0A917EWE8"/>
<keyword evidence="2" id="KW-1185">Reference proteome</keyword>
<accession>A0A917EWE8</accession>
<gene>
    <name evidence="1" type="ORF">GCM10011399_07280</name>
</gene>
<evidence type="ECO:0008006" key="3">
    <source>
        <dbReference type="Google" id="ProtNLM"/>
    </source>
</evidence>
<reference evidence="1 2" key="1">
    <citation type="journal article" date="2014" name="Int. J. Syst. Evol. Microbiol.">
        <title>Complete genome sequence of Corynebacterium casei LMG S-19264T (=DSM 44701T), isolated from a smear-ripened cheese.</title>
        <authorList>
            <consortium name="US DOE Joint Genome Institute (JGI-PGF)"/>
            <person name="Walter F."/>
            <person name="Albersmeier A."/>
            <person name="Kalinowski J."/>
            <person name="Ruckert C."/>
        </authorList>
    </citation>
    <scope>NUCLEOTIDE SEQUENCE [LARGE SCALE GENOMIC DNA]</scope>
    <source>
        <strain evidence="1 2">CGMCC 1.12976</strain>
    </source>
</reference>
<evidence type="ECO:0000313" key="1">
    <source>
        <dbReference type="EMBL" id="GGF16003.1"/>
    </source>
</evidence>
<evidence type="ECO:0000313" key="2">
    <source>
        <dbReference type="Proteomes" id="UP000598775"/>
    </source>
</evidence>
<protein>
    <recommendedName>
        <fullName evidence="3">PucR C-terminal helix-turn-helix domain-containing protein</fullName>
    </recommendedName>
</protein>
<comment type="caution">
    <text evidence="1">The sequence shown here is derived from an EMBL/GenBank/DDBJ whole genome shotgun (WGS) entry which is preliminary data.</text>
</comment>
<organism evidence="1 2">
    <name type="scientific">Subtercola lobariae</name>
    <dbReference type="NCBI Taxonomy" id="1588641"/>
    <lineage>
        <taxon>Bacteria</taxon>
        <taxon>Bacillati</taxon>
        <taxon>Actinomycetota</taxon>
        <taxon>Actinomycetes</taxon>
        <taxon>Micrococcales</taxon>
        <taxon>Microbacteriaceae</taxon>
        <taxon>Subtercola</taxon>
    </lineage>
</organism>
<dbReference type="Proteomes" id="UP000598775">
    <property type="component" value="Unassembled WGS sequence"/>
</dbReference>
<proteinExistence type="predicted"/>
<dbReference type="EMBL" id="BMGP01000001">
    <property type="protein sequence ID" value="GGF16003.1"/>
    <property type="molecule type" value="Genomic_DNA"/>
</dbReference>
<name>A0A917EWE8_9MICO</name>
<dbReference type="RefSeq" id="WP_188673765.1">
    <property type="nucleotide sequence ID" value="NZ_BMGP01000001.1"/>
</dbReference>
<dbReference type="Gene3D" id="1.10.10.2840">
    <property type="entry name" value="PucR C-terminal helix-turn-helix domain"/>
    <property type="match status" value="1"/>
</dbReference>